<dbReference type="Proteomes" id="UP000237631">
    <property type="component" value="Unassembled WGS sequence"/>
</dbReference>
<comment type="similarity">
    <text evidence="1">Belongs to the short-chain dehydrogenases/reductases (SDR) family.</text>
</comment>
<feature type="compositionally biased region" description="Basic and acidic residues" evidence="3">
    <location>
        <begin position="198"/>
        <end position="238"/>
    </location>
</feature>
<organism evidence="4 5">
    <name type="scientific">Cercospora berteroae</name>
    <dbReference type="NCBI Taxonomy" id="357750"/>
    <lineage>
        <taxon>Eukaryota</taxon>
        <taxon>Fungi</taxon>
        <taxon>Dikarya</taxon>
        <taxon>Ascomycota</taxon>
        <taxon>Pezizomycotina</taxon>
        <taxon>Dothideomycetes</taxon>
        <taxon>Dothideomycetidae</taxon>
        <taxon>Mycosphaerellales</taxon>
        <taxon>Mycosphaerellaceae</taxon>
        <taxon>Cercospora</taxon>
    </lineage>
</organism>
<feature type="compositionally biased region" description="Basic and acidic residues" evidence="3">
    <location>
        <begin position="276"/>
        <end position="293"/>
    </location>
</feature>
<feature type="region of interest" description="Disordered" evidence="3">
    <location>
        <begin position="193"/>
        <end position="317"/>
    </location>
</feature>
<dbReference type="OrthoDB" id="10253736at2759"/>
<dbReference type="PRINTS" id="PR00081">
    <property type="entry name" value="GDHRDH"/>
</dbReference>
<keyword evidence="5" id="KW-1185">Reference proteome</keyword>
<dbReference type="STRING" id="357750.A0A2S6BPZ0"/>
<dbReference type="InterPro" id="IPR036291">
    <property type="entry name" value="NAD(P)-bd_dom_sf"/>
</dbReference>
<dbReference type="EMBL" id="PNEN01001801">
    <property type="protein sequence ID" value="PPJ49539.1"/>
    <property type="molecule type" value="Genomic_DNA"/>
</dbReference>
<dbReference type="SUPFAM" id="SSF51735">
    <property type="entry name" value="NAD(P)-binding Rossmann-fold domains"/>
    <property type="match status" value="1"/>
</dbReference>
<evidence type="ECO:0000313" key="4">
    <source>
        <dbReference type="EMBL" id="PPJ49539.1"/>
    </source>
</evidence>
<feature type="compositionally biased region" description="Polar residues" evidence="3">
    <location>
        <begin position="17"/>
        <end position="31"/>
    </location>
</feature>
<reference evidence="5" key="1">
    <citation type="journal article" date="2017" name="bioRxiv">
        <title>Conservation of a gene cluster reveals novel cercosporin biosynthetic mechanisms and extends production to the genus Colletotrichum.</title>
        <authorList>
            <person name="de Jonge R."/>
            <person name="Ebert M.K."/>
            <person name="Huitt-Roehl C.R."/>
            <person name="Pal P."/>
            <person name="Suttle J.C."/>
            <person name="Spanner R.E."/>
            <person name="Neubauer J.D."/>
            <person name="Jurick W.M.II."/>
            <person name="Stott K.A."/>
            <person name="Secor G.A."/>
            <person name="Thomma B.P.H.J."/>
            <person name="Van de Peer Y."/>
            <person name="Townsend C.A."/>
            <person name="Bolton M.D."/>
        </authorList>
    </citation>
    <scope>NUCLEOTIDE SEQUENCE [LARGE SCALE GENOMIC DNA]</scope>
    <source>
        <strain evidence="5">CBS538.71</strain>
    </source>
</reference>
<evidence type="ECO:0000256" key="1">
    <source>
        <dbReference type="ARBA" id="ARBA00006484"/>
    </source>
</evidence>
<dbReference type="PANTHER" id="PTHR24321">
    <property type="entry name" value="DEHYDROGENASES, SHORT CHAIN"/>
    <property type="match status" value="1"/>
</dbReference>
<dbReference type="InterPro" id="IPR002347">
    <property type="entry name" value="SDR_fam"/>
</dbReference>
<sequence>MEQSVWADSKVADNDAQESTSAFAQTGSQQDDLFDDVAPVPEQESMRLRSDDDLFSEDFTPVPQAQVEPAKPSPPDARPTEAPAARGRGRGRGRGPREGKDGQTRNTPQARGRDTAGPRARRTDDAGTSSTTSQPQTQTQTQAPENAPAGPRRGGARAVRGDRQDTGGVRRPKLTEEELAEKMARIQIKNASLTAAHARAEADAASFAEREQQAKKVADERRSQEKRDRQQMMGEREKNRMRKLKAMEGREWDAEKQEQDFAKGSKFDKPGGFAGDQKDYSDGREYLYREPRGSHKGGRGGNRSQPATQTVPTKEEFPALAPQKIEKTATSKEDVTSPAGEAPKANIMSLDFGLRDVHCLITGAAGGIGLETVNIFRALGARVTAHYNSNPGELTKLDVVTVKADVRNEEDVDRLFEEAAEKNGGSVSVIVVNHGIWPTNDAHIADMQLSQWKNTIDVNLTGPFLICRAFLRALRSAPDSVKDAASIVFVASTAGKFGEAGHGDYASTKSALQHGLMLTLKNEIVTIASRGRVNTVSPGWVATPMAAETLKDKRFVERALATTPLQKVATPEDVARQIAVLASPVLSGHMTGVNVQVDGGMEGRCLYPPTLS</sequence>
<evidence type="ECO:0000256" key="3">
    <source>
        <dbReference type="SAM" id="MobiDB-lite"/>
    </source>
</evidence>
<accession>A0A2S6BPZ0</accession>
<evidence type="ECO:0000313" key="5">
    <source>
        <dbReference type="Proteomes" id="UP000237631"/>
    </source>
</evidence>
<gene>
    <name evidence="4" type="ORF">CBER1_01884</name>
</gene>
<dbReference type="PANTHER" id="PTHR24321:SF8">
    <property type="entry name" value="ESTRADIOL 17-BETA-DEHYDROGENASE 8-RELATED"/>
    <property type="match status" value="1"/>
</dbReference>
<feature type="compositionally biased region" description="Basic and acidic residues" evidence="3">
    <location>
        <begin position="245"/>
        <end position="269"/>
    </location>
</feature>
<proteinExistence type="inferred from homology"/>
<keyword evidence="2" id="KW-0560">Oxidoreductase</keyword>
<protein>
    <submittedName>
        <fullName evidence="4">Uncharacterized protein</fullName>
    </submittedName>
</protein>
<feature type="compositionally biased region" description="Polar residues" evidence="3">
    <location>
        <begin position="302"/>
        <end position="312"/>
    </location>
</feature>
<dbReference type="Pfam" id="PF13561">
    <property type="entry name" value="adh_short_C2"/>
    <property type="match status" value="1"/>
</dbReference>
<dbReference type="Gene3D" id="3.40.50.720">
    <property type="entry name" value="NAD(P)-binding Rossmann-like Domain"/>
    <property type="match status" value="1"/>
</dbReference>
<evidence type="ECO:0000256" key="2">
    <source>
        <dbReference type="ARBA" id="ARBA00023002"/>
    </source>
</evidence>
<feature type="region of interest" description="Disordered" evidence="3">
    <location>
        <begin position="1"/>
        <end position="178"/>
    </location>
</feature>
<dbReference type="CDD" id="cd05233">
    <property type="entry name" value="SDR_c"/>
    <property type="match status" value="1"/>
</dbReference>
<comment type="caution">
    <text evidence="4">The sequence shown here is derived from an EMBL/GenBank/DDBJ whole genome shotgun (WGS) entry which is preliminary data.</text>
</comment>
<dbReference type="GO" id="GO:0016491">
    <property type="term" value="F:oxidoreductase activity"/>
    <property type="evidence" value="ECO:0007669"/>
    <property type="project" value="UniProtKB-KW"/>
</dbReference>
<feature type="compositionally biased region" description="Basic and acidic residues" evidence="3">
    <location>
        <begin position="111"/>
        <end position="125"/>
    </location>
</feature>
<name>A0A2S6BPZ0_9PEZI</name>
<dbReference type="AlphaFoldDB" id="A0A2S6BPZ0"/>
<feature type="compositionally biased region" description="Low complexity" evidence="3">
    <location>
        <begin position="128"/>
        <end position="151"/>
    </location>
</feature>